<dbReference type="KEGG" id="cmos:111457380"/>
<dbReference type="Proteomes" id="UP000504609">
    <property type="component" value="Unplaced"/>
</dbReference>
<dbReference type="RefSeq" id="XP_022955345.1">
    <property type="nucleotide sequence ID" value="XM_023099577.1"/>
</dbReference>
<name>A0A6J1GUW4_CUCMO</name>
<gene>
    <name evidence="2" type="primary">LOC111457380</name>
</gene>
<accession>A0A6J1GUW4</accession>
<dbReference type="InterPro" id="IPR006740">
    <property type="entry name" value="DUF604"/>
</dbReference>
<proteinExistence type="predicted"/>
<dbReference type="Pfam" id="PF04646">
    <property type="entry name" value="DUF604"/>
    <property type="match status" value="1"/>
</dbReference>
<protein>
    <submittedName>
        <fullName evidence="2">Uncharacterized protein LOC111457380</fullName>
    </submittedName>
</protein>
<keyword evidence="1" id="KW-1185">Reference proteome</keyword>
<dbReference type="FunFam" id="3.90.550.50:FF:000006">
    <property type="entry name" value="Fringe-related protein-like"/>
    <property type="match status" value="1"/>
</dbReference>
<sequence>MQTFQAASKSIQPLINTFKKFFVFPLNLSNFLLLLARAALLLCLLASMLLAIHSAFISDPRRFILPRNTRTAVSEPDGRTSDAATNISHIVFGIGASVQTWEDRSLYTHLWWDPNRNRGFAWLDREPRKTHLVPHRVSGQCSGADYSCKSAAVRMARIVVEGFKLGLKNVRWFVMGDDDTVFFTENLVSVLAKYDHNQMYYIGGNSESVEQDEMHSYEMAFGGGGFAISYPLAAQLVNVMDGCLQRYHFFYGSDQRVWACISELGVPLTRERGFHQFDIRGQAYGILAAHPVAPLVSLHHLDSVEPLFPNKTRIDSLKLLMEAYRVDSSRIIQQSVCYDRRRKWSVSIAWGYTVQIYPFLVTATDLEIPFQTFKTWRSWSNGPFSFNARPVSADPCWRPVVYFLKGVQEVDTRGTKTSYERFVAKDEKVCDRQDYGRVMAVKEVTVSSMKMDTQLWMKAPQRQCCEIMDRGSDDNMWIRIRKCSKGETITT</sequence>
<evidence type="ECO:0000313" key="2">
    <source>
        <dbReference type="RefSeq" id="XP_022955345.1"/>
    </source>
</evidence>
<dbReference type="GeneID" id="111457380"/>
<dbReference type="AlphaFoldDB" id="A0A6J1GUW4"/>
<reference evidence="2" key="1">
    <citation type="submission" date="2025-08" db="UniProtKB">
        <authorList>
            <consortium name="RefSeq"/>
        </authorList>
    </citation>
    <scope>IDENTIFICATION</scope>
    <source>
        <tissue evidence="2">Young leaves</tissue>
    </source>
</reference>
<dbReference type="Gene3D" id="3.90.550.50">
    <property type="match status" value="1"/>
</dbReference>
<organism evidence="1 2">
    <name type="scientific">Cucurbita moschata</name>
    <name type="common">Winter crookneck squash</name>
    <name type="synonym">Cucurbita pepo var. moschata</name>
    <dbReference type="NCBI Taxonomy" id="3662"/>
    <lineage>
        <taxon>Eukaryota</taxon>
        <taxon>Viridiplantae</taxon>
        <taxon>Streptophyta</taxon>
        <taxon>Embryophyta</taxon>
        <taxon>Tracheophyta</taxon>
        <taxon>Spermatophyta</taxon>
        <taxon>Magnoliopsida</taxon>
        <taxon>eudicotyledons</taxon>
        <taxon>Gunneridae</taxon>
        <taxon>Pentapetalae</taxon>
        <taxon>rosids</taxon>
        <taxon>fabids</taxon>
        <taxon>Cucurbitales</taxon>
        <taxon>Cucurbitaceae</taxon>
        <taxon>Cucurbiteae</taxon>
        <taxon>Cucurbita</taxon>
    </lineage>
</organism>
<evidence type="ECO:0000313" key="1">
    <source>
        <dbReference type="Proteomes" id="UP000504609"/>
    </source>
</evidence>
<dbReference type="PANTHER" id="PTHR10811">
    <property type="entry name" value="FRINGE-RELATED"/>
    <property type="match status" value="1"/>
</dbReference>